<evidence type="ECO:0000313" key="1">
    <source>
        <dbReference type="Proteomes" id="UP000189703"/>
    </source>
</evidence>
<keyword evidence="1" id="KW-1185">Reference proteome</keyword>
<dbReference type="AlphaFoldDB" id="A0A1U7YXL1"/>
<organism evidence="1 2">
    <name type="scientific">Nelumbo nucifera</name>
    <name type="common">Sacred lotus</name>
    <dbReference type="NCBI Taxonomy" id="4432"/>
    <lineage>
        <taxon>Eukaryota</taxon>
        <taxon>Viridiplantae</taxon>
        <taxon>Streptophyta</taxon>
        <taxon>Embryophyta</taxon>
        <taxon>Tracheophyta</taxon>
        <taxon>Spermatophyta</taxon>
        <taxon>Magnoliopsida</taxon>
        <taxon>Proteales</taxon>
        <taxon>Nelumbonaceae</taxon>
        <taxon>Nelumbo</taxon>
    </lineage>
</organism>
<protein>
    <submittedName>
        <fullName evidence="2">Uncharacterized protein At2g27730, mitochondrial</fullName>
    </submittedName>
</protein>
<dbReference type="STRING" id="4432.A0A1U7YXL1"/>
<dbReference type="GO" id="GO:0045271">
    <property type="term" value="C:respiratory chain complex I"/>
    <property type="evidence" value="ECO:0000318"/>
    <property type="project" value="GO_Central"/>
</dbReference>
<gene>
    <name evidence="2" type="primary">LOC104588881</name>
</gene>
<dbReference type="eggNOG" id="ENOG502S7NJ">
    <property type="taxonomic scope" value="Eukaryota"/>
</dbReference>
<evidence type="ECO:0000313" key="2">
    <source>
        <dbReference type="RefSeq" id="XP_010245309.1"/>
    </source>
</evidence>
<dbReference type="OMA" id="RPMESTR"/>
<dbReference type="InterPro" id="IPR045284">
    <property type="entry name" value="At2g27730-like"/>
</dbReference>
<proteinExistence type="predicted"/>
<accession>A0A1U7YXL1</accession>
<dbReference type="PANTHER" id="PTHR33878">
    <property type="entry name" value="OS08G0559000 PROTEIN"/>
    <property type="match status" value="1"/>
</dbReference>
<sequence>MAMRSVVRRVSPNRLIEGTGRFVPRYFSETTKGRVLSEEERAAENVYVQKMEREKMEKLKLKKEKEKAAAEKEQAEKKLEEGPHKG</sequence>
<dbReference type="RefSeq" id="XP_010245309.1">
    <property type="nucleotide sequence ID" value="XM_010247007.2"/>
</dbReference>
<dbReference type="OrthoDB" id="691961at2759"/>
<dbReference type="KEGG" id="nnu:104588881"/>
<name>A0A1U7YXL1_NELNU</name>
<dbReference type="PANTHER" id="PTHR33878:SF4">
    <property type="entry name" value="OS08G0558900 PROTEIN"/>
    <property type="match status" value="1"/>
</dbReference>
<dbReference type="GeneID" id="104588881"/>
<dbReference type="Proteomes" id="UP000189703">
    <property type="component" value="Unplaced"/>
</dbReference>
<reference evidence="2" key="1">
    <citation type="submission" date="2025-08" db="UniProtKB">
        <authorList>
            <consortium name="RefSeq"/>
        </authorList>
    </citation>
    <scope>IDENTIFICATION</scope>
</reference>